<evidence type="ECO:0000313" key="20">
    <source>
        <dbReference type="Proteomes" id="UP000270834"/>
    </source>
</evidence>
<evidence type="ECO:0000313" key="16">
    <source>
        <dbReference type="EMBL" id="RMS52033.1"/>
    </source>
</evidence>
<feature type="binding site" evidence="8 10">
    <location>
        <position position="118"/>
    </location>
    <ligand>
        <name>3-methyl-2-oxobutanoate</name>
        <dbReference type="ChEBI" id="CHEBI:11851"/>
    </ligand>
</feature>
<dbReference type="GO" id="GO:0008168">
    <property type="term" value="F:methyltransferase activity"/>
    <property type="evidence" value="ECO:0007669"/>
    <property type="project" value="UniProtKB-KW"/>
</dbReference>
<feature type="binding site" evidence="8 11">
    <location>
        <position position="88"/>
    </location>
    <ligand>
        <name>Mg(2+)</name>
        <dbReference type="ChEBI" id="CHEBI:18420"/>
    </ligand>
</feature>
<evidence type="ECO:0000313" key="17">
    <source>
        <dbReference type="EMBL" id="WOS75331.1"/>
    </source>
</evidence>
<protein>
    <recommendedName>
        <fullName evidence="8">3-methyl-2-oxobutanoate hydroxymethyltransferase</fullName>
        <ecNumber evidence="8">2.1.2.11</ecNumber>
    </recommendedName>
    <alternativeName>
        <fullName evidence="8">Ketopantoate hydroxymethyltransferase</fullName>
        <shortName evidence="8">KPHMT</shortName>
    </alternativeName>
</protein>
<reference evidence="15 19" key="3">
    <citation type="submission" date="2017-05" db="EMBL/GenBank/DDBJ databases">
        <authorList>
            <person name="Song R."/>
            <person name="Chenine A.L."/>
            <person name="Ruprecht R.M."/>
        </authorList>
    </citation>
    <scope>NUCLEOTIDE SEQUENCE [LARGE SCALE GENOMIC DNA]</scope>
    <source>
        <strain evidence="15 19">S567_C10_BS</strain>
    </source>
</reference>
<dbReference type="Proteomes" id="UP000644192">
    <property type="component" value="Unassembled WGS sequence"/>
</dbReference>
<dbReference type="InterPro" id="IPR040442">
    <property type="entry name" value="Pyrv_kinase-like_dom_sf"/>
</dbReference>
<comment type="subunit">
    <text evidence="3 8">Homodecamer; pentamer of dimers.</text>
</comment>
<evidence type="ECO:0000313" key="21">
    <source>
        <dbReference type="Proteomes" id="UP000433532"/>
    </source>
</evidence>
<dbReference type="GO" id="GO:0000287">
    <property type="term" value="F:magnesium ion binding"/>
    <property type="evidence" value="ECO:0007669"/>
    <property type="project" value="TreeGrafter"/>
</dbReference>
<keyword evidence="14" id="KW-0489">Methyltransferase</keyword>
<evidence type="ECO:0000256" key="11">
    <source>
        <dbReference type="PIRSR" id="PIRSR000388-3"/>
    </source>
</evidence>
<dbReference type="EC" id="2.1.2.11" evidence="8"/>
<dbReference type="PANTHER" id="PTHR20881">
    <property type="entry name" value="3-METHYL-2-OXOBUTANOATE HYDROXYMETHYLTRANSFERASE"/>
    <property type="match status" value="1"/>
</dbReference>
<keyword evidence="5 8" id="KW-0808">Transferase</keyword>
<evidence type="ECO:0000256" key="1">
    <source>
        <dbReference type="ARBA" id="ARBA00005033"/>
    </source>
</evidence>
<evidence type="ECO:0000313" key="12">
    <source>
        <dbReference type="EMBL" id="CRQ12973.1"/>
    </source>
</evidence>
<feature type="binding site" evidence="8 10">
    <location>
        <position position="88"/>
    </location>
    <ligand>
        <name>3-methyl-2-oxobutanoate</name>
        <dbReference type="ChEBI" id="CHEBI:11851"/>
    </ligand>
</feature>
<evidence type="ECO:0000256" key="2">
    <source>
        <dbReference type="ARBA" id="ARBA00008676"/>
    </source>
</evidence>
<reference evidence="12" key="2">
    <citation type="submission" date="2015-06" db="EMBL/GenBank/DDBJ databases">
        <authorList>
            <person name="Radhakrishnan R."/>
            <person name="Underwood A."/>
            <person name="Al-Shahib A."/>
        </authorList>
    </citation>
    <scope>NUCLEOTIDE SEQUENCE</scope>
    <source>
        <strain evidence="12">P19_London_7_VIM_2_05_10</strain>
    </source>
</reference>
<evidence type="ECO:0000313" key="22">
    <source>
        <dbReference type="Proteomes" id="UP000644192"/>
    </source>
</evidence>
<evidence type="ECO:0000256" key="6">
    <source>
        <dbReference type="ARBA" id="ARBA00022723"/>
    </source>
</evidence>
<dbReference type="KEGG" id="paeb:NCGM1900_4976"/>
<dbReference type="Gene3D" id="3.20.20.60">
    <property type="entry name" value="Phosphoenolpyruvate-binding domains"/>
    <property type="match status" value="1"/>
</dbReference>
<feature type="active site" description="Proton acceptor" evidence="8 9">
    <location>
        <position position="187"/>
    </location>
</feature>
<comment type="catalytic activity">
    <reaction evidence="8">
        <text>(6R)-5,10-methylene-5,6,7,8-tetrahydrofolate + 3-methyl-2-oxobutanoate + H2O = 2-dehydropantoate + (6S)-5,6,7,8-tetrahydrofolate</text>
        <dbReference type="Rhea" id="RHEA:11824"/>
        <dbReference type="ChEBI" id="CHEBI:11561"/>
        <dbReference type="ChEBI" id="CHEBI:11851"/>
        <dbReference type="ChEBI" id="CHEBI:15377"/>
        <dbReference type="ChEBI" id="CHEBI:15636"/>
        <dbReference type="ChEBI" id="CHEBI:57453"/>
        <dbReference type="EC" id="2.1.2.11"/>
    </reaction>
</comment>
<feature type="binding site" evidence="8 10">
    <location>
        <begin position="49"/>
        <end position="50"/>
    </location>
    <ligand>
        <name>3-methyl-2-oxobutanoate</name>
        <dbReference type="ChEBI" id="CHEBI:11851"/>
    </ligand>
</feature>
<evidence type="ECO:0000313" key="15">
    <source>
        <dbReference type="EMBL" id="OTI56762.1"/>
    </source>
</evidence>
<reference evidence="17" key="7">
    <citation type="submission" date="2023-06" db="EMBL/GenBank/DDBJ databases">
        <authorList>
            <consortium name="Clinical and Environmental Microbiology Branch: Whole genome sequencing antimicrobial resistance pathogens in the healthcare setting"/>
        </authorList>
    </citation>
    <scope>NUCLEOTIDE SEQUENCE</scope>
    <source>
        <strain evidence="17">2021CK-01020</strain>
    </source>
</reference>
<dbReference type="Proteomes" id="UP000270834">
    <property type="component" value="Unassembled WGS sequence"/>
</dbReference>
<dbReference type="InterPro" id="IPR015813">
    <property type="entry name" value="Pyrv/PenolPyrv_kinase-like_dom"/>
</dbReference>
<dbReference type="InterPro" id="IPR003700">
    <property type="entry name" value="Pantoate_hydroxy_MeTrfase"/>
</dbReference>
<reference evidence="16 20" key="4">
    <citation type="submission" date="2018-08" db="EMBL/GenBank/DDBJ databases">
        <title>Recombination of ecologically and evolutionarily significant loci maintains genetic cohesion in the Pseudomonas syringae species complex.</title>
        <authorList>
            <person name="Dillon M."/>
            <person name="Thakur S."/>
            <person name="Almeida R.N.D."/>
            <person name="Weir B.S."/>
            <person name="Guttman D.S."/>
        </authorList>
    </citation>
    <scope>NUCLEOTIDE SEQUENCE [LARGE SCALE GENOMIC DNA]</scope>
    <source>
        <strain evidence="16 20">ICMP 7846</strain>
    </source>
</reference>
<dbReference type="Proteomes" id="UP000433532">
    <property type="component" value="Unassembled WGS sequence"/>
</dbReference>
<evidence type="ECO:0000313" key="18">
    <source>
        <dbReference type="Proteomes" id="UP000045039"/>
    </source>
</evidence>
<reference evidence="17" key="8">
    <citation type="submission" date="2023-10" db="EMBL/GenBank/DDBJ databases">
        <title>Pathogen: clinical or host-associated sample.</title>
        <authorList>
            <person name="Hergert J."/>
            <person name="Casey R."/>
            <person name="Wagner J."/>
            <person name="Young E.L."/>
            <person name="Oakeson K.F."/>
        </authorList>
    </citation>
    <scope>NUCLEOTIDE SEQUENCE</scope>
    <source>
        <strain evidence="17">2021CK-01020</strain>
    </source>
</reference>
<feature type="binding site" evidence="8 11">
    <location>
        <position position="49"/>
    </location>
    <ligand>
        <name>Mg(2+)</name>
        <dbReference type="ChEBI" id="CHEBI:18420"/>
    </ligand>
</feature>
<evidence type="ECO:0000256" key="10">
    <source>
        <dbReference type="PIRSR" id="PIRSR000388-2"/>
    </source>
</evidence>
<dbReference type="RefSeq" id="WP_003087450.1">
    <property type="nucleotide sequence ID" value="NZ_AP014622.1"/>
</dbReference>
<dbReference type="SUPFAM" id="SSF51621">
    <property type="entry name" value="Phosphoenolpyruvate/pyruvate domain"/>
    <property type="match status" value="1"/>
</dbReference>
<accession>A0A072ZI89</accession>
<dbReference type="Pfam" id="PF02548">
    <property type="entry name" value="Pantoate_transf"/>
    <property type="match status" value="1"/>
</dbReference>
<dbReference type="GO" id="GO:0005737">
    <property type="term" value="C:cytoplasm"/>
    <property type="evidence" value="ECO:0007669"/>
    <property type="project" value="UniProtKB-SubCell"/>
</dbReference>
<dbReference type="NCBIfam" id="TIGR00222">
    <property type="entry name" value="panB"/>
    <property type="match status" value="1"/>
</dbReference>
<evidence type="ECO:0000256" key="8">
    <source>
        <dbReference type="HAMAP-Rule" id="MF_00156"/>
    </source>
</evidence>
<comment type="cofactor">
    <cofactor evidence="8 11">
        <name>Mg(2+)</name>
        <dbReference type="ChEBI" id="CHEBI:18420"/>
    </cofactor>
    <text evidence="8 11">Binds 1 Mg(2+) ion per subunit.</text>
</comment>
<keyword evidence="4 8" id="KW-0566">Pantothenate biosynthesis</keyword>
<evidence type="ECO:0000256" key="7">
    <source>
        <dbReference type="ARBA" id="ARBA00056497"/>
    </source>
</evidence>
<dbReference type="UniPathway" id="UPA00028">
    <property type="reaction ID" value="UER00003"/>
</dbReference>
<comment type="subcellular location">
    <subcellularLocation>
        <location evidence="8">Cytoplasm</location>
    </subcellularLocation>
</comment>
<dbReference type="PIRSF" id="PIRSF000388">
    <property type="entry name" value="Pantoate_hydroxy_MeTrfase"/>
    <property type="match status" value="1"/>
</dbReference>
<dbReference type="FunFam" id="3.20.20.60:FF:000003">
    <property type="entry name" value="3-methyl-2-oxobutanoate hydroxymethyltransferase"/>
    <property type="match status" value="1"/>
</dbReference>
<comment type="similarity">
    <text evidence="2 8">Belongs to the PanB family.</text>
</comment>
<dbReference type="OMA" id="MGMEDTN"/>
<name>A0A072ZI89_PSEAI</name>
<sequence length="273" mass="29802">MSSHRPQHRLSVPDIQRRKGAGSLVALTAYSTPMARLLDPHADLLLVGDSLGMVLYGMPSTLGVSLEMMVAHTLAVMRGSRRACVVADLPFASYQESPRQAFRNAARLLADSGAQAVKLEGGEEMEETVDFLVRRGIPVLAHIGLMPQQVNAMGGFKAQGRDPESAERVRRDGLAMQRGGAFAVVIEGVGEPLARRLSEELAIPCIGIGASPACDGQVLVSEDLLGLSGEQVPRFVERYARLDREIDEAARRFAEDVRERRFPEARHCFAMRE</sequence>
<reference evidence="14" key="6">
    <citation type="submission" date="2020-01" db="EMBL/GenBank/DDBJ databases">
        <title>Bacteria Cultured from War Wounds Associated with the Conflict in Eastern Ukraine.</title>
        <authorList>
            <person name="Snesrud E."/>
            <person name="Galac M.R."/>
            <person name="Mc Gann P."/>
            <person name="Valentine K."/>
            <person name="Viacheslav K."/>
        </authorList>
    </citation>
    <scope>NUCLEOTIDE SEQUENCE</scope>
    <source>
        <strain evidence="14">VNMU148</strain>
    </source>
</reference>
<evidence type="ECO:0000256" key="4">
    <source>
        <dbReference type="ARBA" id="ARBA00022655"/>
    </source>
</evidence>
<dbReference type="GO" id="GO:0032259">
    <property type="term" value="P:methylation"/>
    <property type="evidence" value="ECO:0007669"/>
    <property type="project" value="UniProtKB-KW"/>
</dbReference>
<dbReference type="CDD" id="cd06557">
    <property type="entry name" value="KPHMT-like"/>
    <property type="match status" value="1"/>
</dbReference>
<reference evidence="18" key="1">
    <citation type="submission" date="2015-06" db="EMBL/GenBank/DDBJ databases">
        <authorList>
            <person name="Radhakrishnan Rajesh"/>
            <person name="Underwood Anthony"/>
            <person name="Al-Shahib Ali"/>
        </authorList>
    </citation>
    <scope>NUCLEOTIDE SEQUENCE [LARGE SCALE GENOMIC DNA]</scope>
    <source>
        <strain evidence="18">P19_London_7_VIM_2_05_10</strain>
    </source>
</reference>
<evidence type="ECO:0000313" key="19">
    <source>
        <dbReference type="Proteomes" id="UP000194857"/>
    </source>
</evidence>
<keyword evidence="8" id="KW-0963">Cytoplasm</keyword>
<dbReference type="AlphaFoldDB" id="A0A072ZI89"/>
<dbReference type="NCBIfam" id="NF001452">
    <property type="entry name" value="PRK00311.1"/>
    <property type="match status" value="1"/>
</dbReference>
<dbReference type="EMBL" id="CP136986">
    <property type="protein sequence ID" value="WOS75331.1"/>
    <property type="molecule type" value="Genomic_DNA"/>
</dbReference>
<comment type="function">
    <text evidence="7 8">Catalyzes the reversible reaction in which hydroxymethyl group from 5,10-methylenetetrahydrofolate is transferred onto alpha-ketoisovalerate to form ketopantoate.</text>
</comment>
<dbReference type="Proteomes" id="UP000045039">
    <property type="component" value="Unassembled WGS sequence"/>
</dbReference>
<evidence type="ECO:0000256" key="5">
    <source>
        <dbReference type="ARBA" id="ARBA00022679"/>
    </source>
</evidence>
<dbReference type="Proteomes" id="UP000194857">
    <property type="component" value="Unassembled WGS sequence"/>
</dbReference>
<dbReference type="EMBL" id="CVVU01000277">
    <property type="protein sequence ID" value="CRQ12973.1"/>
    <property type="molecule type" value="Genomic_DNA"/>
</dbReference>
<proteinExistence type="inferred from homology"/>
<dbReference type="SMR" id="A0A072ZI89"/>
<gene>
    <name evidence="8 14" type="primary">panB</name>
    <name evidence="12" type="synonym">panB_2</name>
    <name evidence="16" type="ORF">ALP65_01131</name>
    <name evidence="15" type="ORF">CAZ10_28675</name>
    <name evidence="13" type="ORF">GNQ48_01575</name>
    <name evidence="14" type="ORF">GUL26_21255</name>
    <name evidence="17" type="ORF">L4V69_22795</name>
    <name evidence="12" type="ORF">PAERUG_P19_London_7_VIM_2_05_10_06862</name>
</gene>
<keyword evidence="6 8" id="KW-0479">Metal-binding</keyword>
<evidence type="ECO:0000256" key="3">
    <source>
        <dbReference type="ARBA" id="ARBA00011424"/>
    </source>
</evidence>
<reference evidence="13 21" key="5">
    <citation type="submission" date="2019-11" db="EMBL/GenBank/DDBJ databases">
        <title>Genomes of ocular Pseudomonas aeruginosa isolates.</title>
        <authorList>
            <person name="Khan M."/>
            <person name="Rice S.A."/>
            <person name="Willcox M.D.P."/>
            <person name="Stapleton F."/>
        </authorList>
    </citation>
    <scope>NUCLEOTIDE SEQUENCE [LARGE SCALE GENOMIC DNA]</scope>
    <source>
        <strain evidence="13 21">PA221</strain>
    </source>
</reference>
<evidence type="ECO:0000256" key="9">
    <source>
        <dbReference type="PIRSR" id="PIRSR000388-1"/>
    </source>
</evidence>
<evidence type="ECO:0000313" key="13">
    <source>
        <dbReference type="EMBL" id="MUI33678.1"/>
    </source>
</evidence>
<dbReference type="PANTHER" id="PTHR20881:SF0">
    <property type="entry name" value="3-METHYL-2-OXOBUTANOATE HYDROXYMETHYLTRANSFERASE"/>
    <property type="match status" value="1"/>
</dbReference>
<dbReference type="HAMAP" id="MF_00156">
    <property type="entry name" value="PanB"/>
    <property type="match status" value="1"/>
</dbReference>
<dbReference type="EMBL" id="WXZT01000014">
    <property type="protein sequence ID" value="MZZ14779.1"/>
    <property type="molecule type" value="Genomic_DNA"/>
</dbReference>
<dbReference type="EMBL" id="RBSQ01000817">
    <property type="protein sequence ID" value="RMS52033.1"/>
    <property type="molecule type" value="Genomic_DNA"/>
</dbReference>
<evidence type="ECO:0000313" key="14">
    <source>
        <dbReference type="EMBL" id="MZZ14779.1"/>
    </source>
</evidence>
<dbReference type="EMBL" id="NFFZ01000020">
    <property type="protein sequence ID" value="OTI56762.1"/>
    <property type="molecule type" value="Genomic_DNA"/>
</dbReference>
<keyword evidence="8 11" id="KW-0460">Magnesium</keyword>
<dbReference type="EMBL" id="WOAD01000001">
    <property type="protein sequence ID" value="MUI33678.1"/>
    <property type="molecule type" value="Genomic_DNA"/>
</dbReference>
<comment type="pathway">
    <text evidence="1 8">Cofactor biosynthesis; (R)-pantothenate biosynthesis; (R)-pantoate from 3-methyl-2-oxobutanoate: step 1/2.</text>
</comment>
<dbReference type="GO" id="GO:0003864">
    <property type="term" value="F:3-methyl-2-oxobutanoate hydroxymethyltransferase activity"/>
    <property type="evidence" value="ECO:0007669"/>
    <property type="project" value="UniProtKB-UniRule"/>
</dbReference>
<dbReference type="GO" id="GO:0015940">
    <property type="term" value="P:pantothenate biosynthetic process"/>
    <property type="evidence" value="ECO:0007669"/>
    <property type="project" value="UniProtKB-UniRule"/>
</dbReference>
<dbReference type="Proteomes" id="UP001297540">
    <property type="component" value="Chromosome"/>
</dbReference>
<feature type="binding site" evidence="8 11">
    <location>
        <position position="120"/>
    </location>
    <ligand>
        <name>Mg(2+)</name>
        <dbReference type="ChEBI" id="CHEBI:18420"/>
    </ligand>
</feature>
<organism evidence="14 22">
    <name type="scientific">Pseudomonas aeruginosa</name>
    <dbReference type="NCBI Taxonomy" id="287"/>
    <lineage>
        <taxon>Bacteria</taxon>
        <taxon>Pseudomonadati</taxon>
        <taxon>Pseudomonadota</taxon>
        <taxon>Gammaproteobacteria</taxon>
        <taxon>Pseudomonadales</taxon>
        <taxon>Pseudomonadaceae</taxon>
        <taxon>Pseudomonas</taxon>
    </lineage>
</organism>